<gene>
    <name evidence="1" type="ORF">BJ508DRAFT_313263</name>
</gene>
<name>A0A3N4HWG3_ASCIM</name>
<dbReference type="STRING" id="1160509.A0A3N4HWG3"/>
<evidence type="ECO:0000313" key="1">
    <source>
        <dbReference type="EMBL" id="RPA74014.1"/>
    </source>
</evidence>
<reference evidence="1 2" key="1">
    <citation type="journal article" date="2018" name="Nat. Ecol. Evol.">
        <title>Pezizomycetes genomes reveal the molecular basis of ectomycorrhizal truffle lifestyle.</title>
        <authorList>
            <person name="Murat C."/>
            <person name="Payen T."/>
            <person name="Noel B."/>
            <person name="Kuo A."/>
            <person name="Morin E."/>
            <person name="Chen J."/>
            <person name="Kohler A."/>
            <person name="Krizsan K."/>
            <person name="Balestrini R."/>
            <person name="Da Silva C."/>
            <person name="Montanini B."/>
            <person name="Hainaut M."/>
            <person name="Levati E."/>
            <person name="Barry K.W."/>
            <person name="Belfiori B."/>
            <person name="Cichocki N."/>
            <person name="Clum A."/>
            <person name="Dockter R.B."/>
            <person name="Fauchery L."/>
            <person name="Guy J."/>
            <person name="Iotti M."/>
            <person name="Le Tacon F."/>
            <person name="Lindquist E.A."/>
            <person name="Lipzen A."/>
            <person name="Malagnac F."/>
            <person name="Mello A."/>
            <person name="Molinier V."/>
            <person name="Miyauchi S."/>
            <person name="Poulain J."/>
            <person name="Riccioni C."/>
            <person name="Rubini A."/>
            <person name="Sitrit Y."/>
            <person name="Splivallo R."/>
            <person name="Traeger S."/>
            <person name="Wang M."/>
            <person name="Zifcakova L."/>
            <person name="Wipf D."/>
            <person name="Zambonelli A."/>
            <person name="Paolocci F."/>
            <person name="Nowrousian M."/>
            <person name="Ottonello S."/>
            <person name="Baldrian P."/>
            <person name="Spatafora J.W."/>
            <person name="Henrissat B."/>
            <person name="Nagy L.G."/>
            <person name="Aury J.M."/>
            <person name="Wincker P."/>
            <person name="Grigoriev I.V."/>
            <person name="Bonfante P."/>
            <person name="Martin F.M."/>
        </authorList>
    </citation>
    <scope>NUCLEOTIDE SEQUENCE [LARGE SCALE GENOMIC DNA]</scope>
    <source>
        <strain evidence="1 2">RN42</strain>
    </source>
</reference>
<organism evidence="1 2">
    <name type="scientific">Ascobolus immersus RN42</name>
    <dbReference type="NCBI Taxonomy" id="1160509"/>
    <lineage>
        <taxon>Eukaryota</taxon>
        <taxon>Fungi</taxon>
        <taxon>Dikarya</taxon>
        <taxon>Ascomycota</taxon>
        <taxon>Pezizomycotina</taxon>
        <taxon>Pezizomycetes</taxon>
        <taxon>Pezizales</taxon>
        <taxon>Ascobolaceae</taxon>
        <taxon>Ascobolus</taxon>
    </lineage>
</organism>
<evidence type="ECO:0000313" key="2">
    <source>
        <dbReference type="Proteomes" id="UP000275078"/>
    </source>
</evidence>
<protein>
    <submittedName>
        <fullName evidence="1">Uncharacterized protein</fullName>
    </submittedName>
</protein>
<accession>A0A3N4HWG3</accession>
<dbReference type="AlphaFoldDB" id="A0A3N4HWG3"/>
<dbReference type="EMBL" id="ML119803">
    <property type="protein sequence ID" value="RPA74014.1"/>
    <property type="molecule type" value="Genomic_DNA"/>
</dbReference>
<keyword evidence="2" id="KW-1185">Reference proteome</keyword>
<dbReference type="Proteomes" id="UP000275078">
    <property type="component" value="Unassembled WGS sequence"/>
</dbReference>
<dbReference type="OrthoDB" id="5419268at2759"/>
<sequence>MDQYSWTMLNIRANESTLVYDAKTGELVMVVLANVIRNLAILQWMSEVIGTGCKALRSIRLSDPGRMRLVGYSPGSRSARCVRWMSTLASGEDGREFKQSTTGRTSEALRKFNTDISNMFACVWNVLKKSMPDEVIKDYEETKRIYKLPMMDVDGKQTK</sequence>
<proteinExistence type="predicted"/>